<keyword evidence="8 12" id="KW-0067">ATP-binding</keyword>
<keyword evidence="16" id="KW-1185">Reference proteome</keyword>
<dbReference type="PRINTS" id="PR00990">
    <property type="entry name" value="RIBOKINASE"/>
</dbReference>
<feature type="binding site" evidence="12">
    <location>
        <begin position="249"/>
        <end position="250"/>
    </location>
    <ligand>
        <name>ATP</name>
        <dbReference type="ChEBI" id="CHEBI:30616"/>
    </ligand>
</feature>
<dbReference type="SUPFAM" id="SSF53613">
    <property type="entry name" value="Ribokinase-like"/>
    <property type="match status" value="1"/>
</dbReference>
<proteinExistence type="inferred from homology"/>
<comment type="catalytic activity">
    <reaction evidence="13">
        <text>D-tagatofuranose 6-phosphate + ATP = D-tagatofuranose 1,6-bisphosphate + ADP + H(+)</text>
        <dbReference type="Rhea" id="RHEA:12420"/>
        <dbReference type="ChEBI" id="CHEBI:15378"/>
        <dbReference type="ChEBI" id="CHEBI:30616"/>
        <dbReference type="ChEBI" id="CHEBI:58694"/>
        <dbReference type="ChEBI" id="CHEBI:58695"/>
        <dbReference type="ChEBI" id="CHEBI:456216"/>
        <dbReference type="EC" id="2.7.1.144"/>
    </reaction>
</comment>
<feature type="binding site" evidence="12">
    <location>
        <position position="138"/>
    </location>
    <ligand>
        <name>substrate</name>
    </ligand>
</feature>
<feature type="binding site" evidence="12">
    <location>
        <position position="182"/>
    </location>
    <ligand>
        <name>ATP</name>
        <dbReference type="ChEBI" id="CHEBI:30616"/>
    </ligand>
</feature>
<dbReference type="Gene3D" id="3.40.1190.20">
    <property type="match status" value="1"/>
</dbReference>
<feature type="binding site" evidence="12">
    <location>
        <position position="285"/>
    </location>
    <ligand>
        <name>K(+)</name>
        <dbReference type="ChEBI" id="CHEBI:29103"/>
    </ligand>
</feature>
<feature type="binding site" evidence="12">
    <location>
        <position position="246"/>
    </location>
    <ligand>
        <name>K(+)</name>
        <dbReference type="ChEBI" id="CHEBI:29103"/>
    </ligand>
</feature>
<dbReference type="GO" id="GO:0009024">
    <property type="term" value="F:tagatose-6-phosphate kinase activity"/>
    <property type="evidence" value="ECO:0007669"/>
    <property type="project" value="UniProtKB-EC"/>
</dbReference>
<feature type="binding site" evidence="12">
    <location>
        <position position="289"/>
    </location>
    <ligand>
        <name>K(+)</name>
        <dbReference type="ChEBI" id="CHEBI:29103"/>
    </ligand>
</feature>
<reference evidence="15" key="1">
    <citation type="submission" date="2021-02" db="EMBL/GenBank/DDBJ databases">
        <title>Abyssanaerobacter marinus gen.nov., sp., nov, anaerobic bacterium isolated from the Onnuri vent field of Indian Ocean and suggestion of Mogibacteriaceae fam. nov., and proposal of reclassification of ambiguous this family's genus member.</title>
        <authorList>
            <person name="Kim Y.J."/>
            <person name="Yang J.-A."/>
        </authorList>
    </citation>
    <scope>NUCLEOTIDE SEQUENCE</scope>
    <source>
        <strain evidence="15">DSM 2634</strain>
    </source>
</reference>
<evidence type="ECO:0000256" key="7">
    <source>
        <dbReference type="ARBA" id="ARBA00022777"/>
    </source>
</evidence>
<dbReference type="EC" id="2.7.1.15" evidence="2 12"/>
<comment type="function">
    <text evidence="12">Catalyzes the phosphorylation of ribose at O-5 in a reaction requiring ATP and magnesium. The resulting D-ribose-5-phosphate can then be used either for sythesis of nucleotides, histidine, and tryptophan, or as a component of the pentose phosphate pathway.</text>
</comment>
<evidence type="ECO:0000256" key="1">
    <source>
        <dbReference type="ARBA" id="ARBA00005380"/>
    </source>
</evidence>
<evidence type="ECO:0000256" key="2">
    <source>
        <dbReference type="ARBA" id="ARBA00012035"/>
    </source>
</evidence>
<dbReference type="EMBL" id="JAFJZZ010000001">
    <property type="protein sequence ID" value="MBN7772951.1"/>
    <property type="molecule type" value="Genomic_DNA"/>
</dbReference>
<evidence type="ECO:0000259" key="14">
    <source>
        <dbReference type="Pfam" id="PF00294"/>
    </source>
</evidence>
<feature type="binding site" evidence="12">
    <location>
        <begin position="218"/>
        <end position="223"/>
    </location>
    <ligand>
        <name>ATP</name>
        <dbReference type="ChEBI" id="CHEBI:30616"/>
    </ligand>
</feature>
<keyword evidence="6 12" id="KW-0547">Nucleotide-binding</keyword>
<dbReference type="GO" id="GO:0046872">
    <property type="term" value="F:metal ion binding"/>
    <property type="evidence" value="ECO:0007669"/>
    <property type="project" value="UniProtKB-KW"/>
</dbReference>
<dbReference type="Proteomes" id="UP000664545">
    <property type="component" value="Unassembled WGS sequence"/>
</dbReference>
<dbReference type="HAMAP" id="MF_01987">
    <property type="entry name" value="Ribokinase"/>
    <property type="match status" value="1"/>
</dbReference>
<dbReference type="CDD" id="cd01174">
    <property type="entry name" value="ribokinase"/>
    <property type="match status" value="1"/>
</dbReference>
<evidence type="ECO:0000256" key="3">
    <source>
        <dbReference type="ARBA" id="ARBA00016943"/>
    </source>
</evidence>
<comment type="cofactor">
    <cofactor evidence="12">
        <name>Mg(2+)</name>
        <dbReference type="ChEBI" id="CHEBI:18420"/>
    </cofactor>
    <text evidence="12">Requires a divalent cation, most likely magnesium in vivo, as an electrophilic catalyst to aid phosphoryl group transfer. It is the chelate of the metal and the nucleotide that is the actual substrate.</text>
</comment>
<feature type="binding site" evidence="12">
    <location>
        <position position="250"/>
    </location>
    <ligand>
        <name>substrate</name>
    </ligand>
</feature>
<organism evidence="15 16">
    <name type="scientific">Clostridium aminobutyricum</name>
    <dbReference type="NCBI Taxonomy" id="33953"/>
    <lineage>
        <taxon>Bacteria</taxon>
        <taxon>Bacillati</taxon>
        <taxon>Bacillota</taxon>
        <taxon>Clostridia</taxon>
        <taxon>Eubacteriales</taxon>
        <taxon>Clostridiaceae</taxon>
        <taxon>Clostridium</taxon>
    </lineage>
</organism>
<dbReference type="InterPro" id="IPR002139">
    <property type="entry name" value="Ribo/fructo_kinase"/>
</dbReference>
<protein>
    <recommendedName>
        <fullName evidence="3 12">Ribokinase</fullName>
        <shortName evidence="12">RK</shortName>
        <ecNumber evidence="2 12">2.7.1.15</ecNumber>
    </recommendedName>
</protein>
<feature type="binding site" evidence="12">
    <location>
        <position position="244"/>
    </location>
    <ligand>
        <name>K(+)</name>
        <dbReference type="ChEBI" id="CHEBI:29103"/>
    </ligand>
</feature>
<comment type="similarity">
    <text evidence="13">Belongs to the carbohydrate kinase PfkB family. LacC subfamily.</text>
</comment>
<comment type="activity regulation">
    <text evidence="12">Activated by a monovalent cation that binds near, but not in, the active site. The most likely occupant of the site in vivo is potassium. Ion binding induces a conformational change that may alter substrate affinity.</text>
</comment>
<dbReference type="PIRSF" id="PIRSF000535">
    <property type="entry name" value="1PFK/6PFK/LacC"/>
    <property type="match status" value="1"/>
</dbReference>
<feature type="active site" description="Proton acceptor" evidence="12">
    <location>
        <position position="250"/>
    </location>
</feature>
<comment type="subcellular location">
    <subcellularLocation>
        <location evidence="12">Cytoplasm</location>
    </subcellularLocation>
</comment>
<comment type="subunit">
    <text evidence="12">Homodimer.</text>
</comment>
<evidence type="ECO:0000256" key="9">
    <source>
        <dbReference type="ARBA" id="ARBA00022842"/>
    </source>
</evidence>
<dbReference type="GO" id="GO:0004747">
    <property type="term" value="F:ribokinase activity"/>
    <property type="evidence" value="ECO:0007669"/>
    <property type="project" value="UniProtKB-UniRule"/>
</dbReference>
<comment type="similarity">
    <text evidence="1">Belongs to the carbohydrate kinase pfkB family.</text>
</comment>
<feature type="binding site" evidence="12">
    <location>
        <begin position="37"/>
        <end position="41"/>
    </location>
    <ligand>
        <name>substrate</name>
    </ligand>
</feature>
<comment type="catalytic activity">
    <reaction evidence="12">
        <text>D-ribose + ATP = D-ribose 5-phosphate + ADP + H(+)</text>
        <dbReference type="Rhea" id="RHEA:13697"/>
        <dbReference type="ChEBI" id="CHEBI:15378"/>
        <dbReference type="ChEBI" id="CHEBI:30616"/>
        <dbReference type="ChEBI" id="CHEBI:47013"/>
        <dbReference type="ChEBI" id="CHEBI:78346"/>
        <dbReference type="ChEBI" id="CHEBI:456216"/>
        <dbReference type="EC" id="2.7.1.15"/>
    </reaction>
</comment>
<keyword evidence="11 12" id="KW-0119">Carbohydrate metabolism</keyword>
<keyword evidence="13" id="KW-0423">Lactose metabolism</keyword>
<evidence type="ECO:0000256" key="12">
    <source>
        <dbReference type="HAMAP-Rule" id="MF_01987"/>
    </source>
</evidence>
<dbReference type="PANTHER" id="PTHR10584:SF166">
    <property type="entry name" value="RIBOKINASE"/>
    <property type="match status" value="1"/>
</dbReference>
<dbReference type="InterPro" id="IPR011611">
    <property type="entry name" value="PfkB_dom"/>
</dbReference>
<feature type="domain" description="Carbohydrate kinase PfkB" evidence="14">
    <location>
        <begin position="2"/>
        <end position="291"/>
    </location>
</feature>
<evidence type="ECO:0000256" key="10">
    <source>
        <dbReference type="ARBA" id="ARBA00022958"/>
    </source>
</evidence>
<gene>
    <name evidence="12 15" type="primary">rbsK</name>
    <name evidence="15" type="ORF">JYB65_06195</name>
</gene>
<evidence type="ECO:0000256" key="11">
    <source>
        <dbReference type="ARBA" id="ARBA00023277"/>
    </source>
</evidence>
<evidence type="ECO:0000256" key="6">
    <source>
        <dbReference type="ARBA" id="ARBA00022741"/>
    </source>
</evidence>
<name>A0A939D883_CLOAM</name>
<feature type="binding site" evidence="12">
    <location>
        <begin position="9"/>
        <end position="11"/>
    </location>
    <ligand>
        <name>substrate</name>
    </ligand>
</feature>
<evidence type="ECO:0000256" key="8">
    <source>
        <dbReference type="ARBA" id="ARBA00022840"/>
    </source>
</evidence>
<evidence type="ECO:0000256" key="4">
    <source>
        <dbReference type="ARBA" id="ARBA00022679"/>
    </source>
</evidence>
<evidence type="ECO:0000256" key="5">
    <source>
        <dbReference type="ARBA" id="ARBA00022723"/>
    </source>
</evidence>
<comment type="caution">
    <text evidence="15">The sequence shown here is derived from an EMBL/GenBank/DDBJ whole genome shotgun (WGS) entry which is preliminary data.</text>
</comment>
<sequence length="309" mass="32789">MITVVGSLNMDLVVFTDKIPRPGETVLGKNFQQVPGGKGANQADAAAKLGASVHMVGCVGDDSFGSTLKDCLYADGVHVDYVLTKPNISTGVAVILVEASGDNCITVAPGANFSMSHDNILQAKEVIKDSEVLLLQLEIPLEIVKTAILTAKEAGKKVILNPAPAQELDEEILDHIDLLTPNETELELLSGHKTDTLENIELAGKILLNRGVKELVITLGSSGCLHMTKKATVHYEAYKVQAVDTTAAGDSFNAALAVHISAGKTMEEAITFAMKVGALTVTKEGAQTSLPLLREVESFEEWMKGRAQG</sequence>
<keyword evidence="10 12" id="KW-0630">Potassium</keyword>
<dbReference type="PANTHER" id="PTHR10584">
    <property type="entry name" value="SUGAR KINASE"/>
    <property type="match status" value="1"/>
</dbReference>
<dbReference type="GO" id="GO:0005988">
    <property type="term" value="P:lactose metabolic process"/>
    <property type="evidence" value="ECO:0007669"/>
    <property type="project" value="UniProtKB-KW"/>
</dbReference>
<keyword evidence="4 12" id="KW-0808">Transferase</keyword>
<evidence type="ECO:0000313" key="15">
    <source>
        <dbReference type="EMBL" id="MBN7772951.1"/>
    </source>
</evidence>
<comment type="similarity">
    <text evidence="12">Belongs to the carbohydrate kinase PfkB family. Ribokinase subfamily.</text>
</comment>
<dbReference type="InterPro" id="IPR017583">
    <property type="entry name" value="Tagatose/fructose_Pkinase"/>
</dbReference>
<comment type="pathway">
    <text evidence="13">Carbohydrate metabolism; D-tagatose 6-phosphate degradation; D-glyceraldehyde 3-phosphate and glycerone phosphate from D-tagatose 6-phosphate: step 1/2.</text>
</comment>
<feature type="binding site" evidence="12">
    <location>
        <position position="283"/>
    </location>
    <ligand>
        <name>K(+)</name>
        <dbReference type="ChEBI" id="CHEBI:29103"/>
    </ligand>
</feature>
<dbReference type="GO" id="GO:0005524">
    <property type="term" value="F:ATP binding"/>
    <property type="evidence" value="ECO:0007669"/>
    <property type="project" value="UniProtKB-UniRule"/>
</dbReference>
<dbReference type="InterPro" id="IPR029056">
    <property type="entry name" value="Ribokinase-like"/>
</dbReference>
<dbReference type="InterPro" id="IPR011877">
    <property type="entry name" value="Ribokinase"/>
</dbReference>
<comment type="caution">
    <text evidence="12">Lacks conserved residue(s) required for the propagation of feature annotation.</text>
</comment>
<dbReference type="InterPro" id="IPR002173">
    <property type="entry name" value="Carboh/pur_kinase_PfkB_CS"/>
</dbReference>
<dbReference type="GO" id="GO:0019303">
    <property type="term" value="P:D-ribose catabolic process"/>
    <property type="evidence" value="ECO:0007669"/>
    <property type="project" value="UniProtKB-UniRule"/>
</dbReference>
<comment type="pathway">
    <text evidence="12">Carbohydrate metabolism; D-ribose degradation; D-ribose 5-phosphate from beta-D-ribopyranose: step 2/2.</text>
</comment>
<keyword evidence="12" id="KW-0963">Cytoplasm</keyword>
<keyword evidence="5 12" id="KW-0479">Metal-binding</keyword>
<keyword evidence="7 12" id="KW-0418">Kinase</keyword>
<accession>A0A939D883</accession>
<dbReference type="RefSeq" id="WP_206581715.1">
    <property type="nucleotide sequence ID" value="NZ_JAFJZZ010000001.1"/>
</dbReference>
<evidence type="ECO:0000256" key="13">
    <source>
        <dbReference type="PIRNR" id="PIRNR000535"/>
    </source>
</evidence>
<dbReference type="Pfam" id="PF00294">
    <property type="entry name" value="PfkB"/>
    <property type="match status" value="1"/>
</dbReference>
<dbReference type="PROSITE" id="PS00584">
    <property type="entry name" value="PFKB_KINASES_2"/>
    <property type="match status" value="1"/>
</dbReference>
<feature type="binding site" evidence="12">
    <location>
        <position position="280"/>
    </location>
    <ligand>
        <name>K(+)</name>
        <dbReference type="ChEBI" id="CHEBI:29103"/>
    </ligand>
</feature>
<evidence type="ECO:0000313" key="16">
    <source>
        <dbReference type="Proteomes" id="UP000664545"/>
    </source>
</evidence>
<dbReference type="AlphaFoldDB" id="A0A939D883"/>
<keyword evidence="9 12" id="KW-0460">Magnesium</keyword>
<dbReference type="NCBIfam" id="TIGR02152">
    <property type="entry name" value="D_ribokin_bact"/>
    <property type="match status" value="1"/>
</dbReference>
<dbReference type="GO" id="GO:0005829">
    <property type="term" value="C:cytosol"/>
    <property type="evidence" value="ECO:0007669"/>
    <property type="project" value="TreeGrafter"/>
</dbReference>